<feature type="domain" description="THO complex subunit 2 N-terminal" evidence="9">
    <location>
        <begin position="23"/>
        <end position="217"/>
    </location>
</feature>
<evidence type="ECO:0000313" key="10">
    <source>
        <dbReference type="EMBL" id="JAP45243.1"/>
    </source>
</evidence>
<feature type="compositionally biased region" description="Basic and acidic residues" evidence="6">
    <location>
        <begin position="1509"/>
        <end position="1524"/>
    </location>
</feature>
<feature type="domain" description="THO complex subunit 2 N-terminal" evidence="9">
    <location>
        <begin position="515"/>
        <end position="653"/>
    </location>
</feature>
<feature type="compositionally biased region" description="Low complexity" evidence="6">
    <location>
        <begin position="1443"/>
        <end position="1453"/>
    </location>
</feature>
<comment type="subcellular location">
    <subcellularLocation>
        <location evidence="1">Nucleus</location>
    </subcellularLocation>
</comment>
<feature type="compositionally biased region" description="Low complexity" evidence="6">
    <location>
        <begin position="1354"/>
        <end position="1376"/>
    </location>
</feature>
<evidence type="ECO:0000256" key="1">
    <source>
        <dbReference type="ARBA" id="ARBA00004123"/>
    </source>
</evidence>
<evidence type="ECO:0000256" key="2">
    <source>
        <dbReference type="ARBA" id="ARBA00007857"/>
    </source>
</evidence>
<feature type="region of interest" description="Disordered" evidence="6">
    <location>
        <begin position="1281"/>
        <end position="1624"/>
    </location>
</feature>
<dbReference type="PANTHER" id="PTHR21597">
    <property type="entry name" value="THO2 PROTEIN"/>
    <property type="match status" value="1"/>
</dbReference>
<dbReference type="InterPro" id="IPR021418">
    <property type="entry name" value="THO_THOC2_C"/>
</dbReference>
<protein>
    <recommendedName>
        <fullName evidence="3">THO complex subunit 2</fullName>
    </recommendedName>
</protein>
<dbReference type="InterPro" id="IPR040007">
    <property type="entry name" value="Tho2"/>
</dbReference>
<dbReference type="Pfam" id="PF16134">
    <property type="entry name" value="THOC2_N"/>
    <property type="match status" value="2"/>
</dbReference>
<feature type="compositionally biased region" description="Gly residues" evidence="6">
    <location>
        <begin position="1466"/>
        <end position="1475"/>
    </location>
</feature>
<sequence>RFLKHKMSALSVLSTNSRFCVSCLKDWNKFGKTNFLQQSKEDPDICISNLCDLFIRLIVGDGKIDILPKVLSELFRVFNNQEFHSKLADALWLIDCAMADVTDPGMKDRYTRVVTHCKSFVDVSLLMERLSDDTLEQISLITSRQKFQTRYVRTKTRLFFKQQKFNLLREESEGYAKLIVELSQPMGSMEQCITHIRSLIGYFDLDPNRVLDIILDACEIRRDLQGSFIELINLYHPDRVDMTHILSHKFHFYQGREESTPESLHQLAALLITMKMVDVDVLLAHLQPSDDAIQSGRLRSIREAKAYRPPPQTALGFSQVPSTAANAIPDNLDSVIGASGGGSVFSGNGLLGEPNRLLVGGAVGGQMDNDWVGEKSATVAAVSSAPLMAEQTGSGAVWSPARREGSETNEPSVSEDDIGEFQFINNQKLDLCAALVRSGDWKSAQQILDRFPGHWIGSHAPLNKAICDLIHFLVDPLYESTCPLPSCLMKCRKKPQTPELFATAPSAVPDLQPATDFQSLGRFVLPITGYLGPFLSHDVVLIVKLCRLCVPYVSALASRKASPDAVYQAIFNMLDESILPALNMVPANCCLAEDVWRLLRHLPYDHRYRLYGQWKHLSCQGEPVLLRKRTLILLRTKAIMKRLSKENVKQLGRHLGKLSHSNPGVLFDYVLQSIQMFTNLIGPVVDALKYVSSLGYDVLAFCLIEALASDRSKLDDVQKSQSLQALSNFTGLLCKKYQFDLAGILQYVLNQLKAGRSDDLLILREIIHQMSGLDTTEEMTEEQLEAVSGGELLLQEGGYYAQIRNARKNATRLKEALIEHQLVMPFLFLMAQQRDAILFLDDPNRHVKLAGRLYDQCQGTLVQFITFLSLQMTREEMQAQCLPLEQMMGEYYVPADTAFCLFRSIFNQRVARIFEATVEKAADGEKDLTVVSSSSAKATFVNACREVIADVAHSISPLYPPRIWDELGSTFFATFWCLESGDLLVPDAAYKRQQLQLRVQLNQIEANPEWTSAKKKREIERCQSLLARLLREHTARQTHVDRIRAWLLSERDTWFQTMSATKTDTITQFLQFCVYPRACFTASDALYAAQFIHILHQLKAARFSTLICLDRIFNDITLPISMCSEDEAHRYGRFLCAVLDLVMRWHSSEEIFSQECGQFPGFITVFRKGSEENTKADQLQYENYRHVVHKWHYRITKATVACLESGHYSQIRNALIVLTRILPHYPKITQFGSAVERRVNKLKEEEKDRRPDLKALAFSYAGLMRPRKAHWVCEEEFHAMDQKPATRTQRSAAAAAASSNSNVVASSDAGNPATNSTSPSIEATRNVVSDSSRQNVSTQSPSTGTLAKQHTVTASYHKPSSSVKSYSTATTTTPTSQKRSNPPPQDGQASALDPGAAPSDETREAKYRRTMTVDSVPRAVAATKVPPVEEPKEVRRPMRKRSAGAAVAAAVPVSDGDLSNRSISSAGGGGGGGSSSGSSVALLQAAAPQPLQQQQQSQQIVRVSAPQSERGESSRGVHEDHPEDATVGTLSNNGCIGGSVPKKSRKGISRTSAPSDRHDGSSEKRHHRSSNSAHHHRRSHRSPAGGSMSPSSTTASTAISNNLLAQSSSSVNSTPSSLSRHSRK</sequence>
<dbReference type="Pfam" id="PF11732">
    <property type="entry name" value="Thoc2"/>
    <property type="match status" value="1"/>
</dbReference>
<feature type="domain" description="THO complex subunitTHOC2 C-terminal" evidence="7">
    <location>
        <begin position="964"/>
        <end position="1263"/>
    </location>
</feature>
<dbReference type="Pfam" id="PF11262">
    <property type="entry name" value="Tho2"/>
    <property type="match status" value="1"/>
</dbReference>
<evidence type="ECO:0000259" key="9">
    <source>
        <dbReference type="Pfam" id="PF16134"/>
    </source>
</evidence>
<dbReference type="EMBL" id="GEEE01017982">
    <property type="protein sequence ID" value="JAP45243.1"/>
    <property type="molecule type" value="Transcribed_RNA"/>
</dbReference>
<feature type="compositionally biased region" description="Polar residues" evidence="6">
    <location>
        <begin position="1308"/>
        <end position="1353"/>
    </location>
</feature>
<dbReference type="InterPro" id="IPR021726">
    <property type="entry name" value="THO_THOC2_N"/>
</dbReference>
<reference evidence="10" key="1">
    <citation type="submission" date="2016-01" db="EMBL/GenBank/DDBJ databases">
        <title>Reference transcriptome for the parasite Schistocephalus solidus: insights into the molecular evolution of parasitism.</title>
        <authorList>
            <person name="Hebert F.O."/>
            <person name="Grambauer S."/>
            <person name="Barber I."/>
            <person name="Landry C.R."/>
            <person name="Aubin-Horth N."/>
        </authorList>
    </citation>
    <scope>NUCLEOTIDE SEQUENCE</scope>
</reference>
<feature type="non-terminal residue" evidence="10">
    <location>
        <position position="1"/>
    </location>
</feature>
<dbReference type="GO" id="GO:0003729">
    <property type="term" value="F:mRNA binding"/>
    <property type="evidence" value="ECO:0007669"/>
    <property type="project" value="TreeGrafter"/>
</dbReference>
<comment type="similarity">
    <text evidence="2">Belongs to the THOC2 family.</text>
</comment>
<accession>A0A0X3P0R0</accession>
<comment type="subunit">
    <text evidence="5">Component of the THO subcomplex, which is composed of THOC1, THOC2, THOC3, THOC5, THOC6 and THOC7. The THO subcomplex interacts with DDX39B to form the THO-DDX39B complex which multimerizes into a 28-subunit tetrameric assembly. Component of the transcription/export (TREX) complex at least composed of ALYREF/THOC4, DDX39B, SARNP/CIP29, CHTOP and the THO subcomplex; in the complex interacts with THOC1, THOC3, THOC5, THOC7 and DDX39B. TREX seems to have a dynamic structure involving ATP-dependent remodeling. Interacts with POLDIP3 and ZC3H11A.</text>
</comment>
<name>A0A0X3P0R0_SCHSO</name>
<feature type="compositionally biased region" description="Low complexity" evidence="6">
    <location>
        <begin position="1476"/>
        <end position="1499"/>
    </location>
</feature>
<dbReference type="GO" id="GO:0006397">
    <property type="term" value="P:mRNA processing"/>
    <property type="evidence" value="ECO:0007669"/>
    <property type="project" value="InterPro"/>
</dbReference>
<evidence type="ECO:0000259" key="8">
    <source>
        <dbReference type="Pfam" id="PF11732"/>
    </source>
</evidence>
<keyword evidence="4" id="KW-0539">Nucleus</keyword>
<feature type="compositionally biased region" description="Low complexity" evidence="6">
    <location>
        <begin position="1291"/>
        <end position="1307"/>
    </location>
</feature>
<feature type="region of interest" description="Disordered" evidence="6">
    <location>
        <begin position="393"/>
        <end position="414"/>
    </location>
</feature>
<evidence type="ECO:0000256" key="4">
    <source>
        <dbReference type="ARBA" id="ARBA00023242"/>
    </source>
</evidence>
<feature type="domain" description="THO complex subunitTHOC2 N-terminal" evidence="8">
    <location>
        <begin position="655"/>
        <end position="727"/>
    </location>
</feature>
<dbReference type="GO" id="GO:0000445">
    <property type="term" value="C:THO complex part of transcription export complex"/>
    <property type="evidence" value="ECO:0007669"/>
    <property type="project" value="TreeGrafter"/>
</dbReference>
<dbReference type="InterPro" id="IPR032302">
    <property type="entry name" value="THOC2_N"/>
</dbReference>
<evidence type="ECO:0000256" key="5">
    <source>
        <dbReference type="ARBA" id="ARBA00047033"/>
    </source>
</evidence>
<feature type="compositionally biased region" description="Basic residues" evidence="6">
    <location>
        <begin position="1564"/>
        <end position="1581"/>
    </location>
</feature>
<feature type="compositionally biased region" description="Low complexity" evidence="6">
    <location>
        <begin position="1582"/>
        <end position="1600"/>
    </location>
</feature>
<evidence type="ECO:0000256" key="6">
    <source>
        <dbReference type="SAM" id="MobiDB-lite"/>
    </source>
</evidence>
<feature type="compositionally biased region" description="Low complexity" evidence="6">
    <location>
        <begin position="1607"/>
        <end position="1624"/>
    </location>
</feature>
<proteinExistence type="inferred from homology"/>
<organism evidence="10">
    <name type="scientific">Schistocephalus solidus</name>
    <name type="common">Tapeworm</name>
    <dbReference type="NCBI Taxonomy" id="70667"/>
    <lineage>
        <taxon>Eukaryota</taxon>
        <taxon>Metazoa</taxon>
        <taxon>Spiralia</taxon>
        <taxon>Lophotrochozoa</taxon>
        <taxon>Platyhelminthes</taxon>
        <taxon>Cestoda</taxon>
        <taxon>Eucestoda</taxon>
        <taxon>Diphyllobothriidea</taxon>
        <taxon>Diphyllobothriidae</taxon>
        <taxon>Schistocephalus</taxon>
    </lineage>
</organism>
<evidence type="ECO:0000259" key="7">
    <source>
        <dbReference type="Pfam" id="PF11262"/>
    </source>
</evidence>
<gene>
    <name evidence="10" type="ORF">TR148796</name>
</gene>
<dbReference type="GO" id="GO:0006406">
    <property type="term" value="P:mRNA export from nucleus"/>
    <property type="evidence" value="ECO:0007669"/>
    <property type="project" value="InterPro"/>
</dbReference>
<feature type="compositionally biased region" description="Basic and acidic residues" evidence="6">
    <location>
        <begin position="1427"/>
        <end position="1436"/>
    </location>
</feature>
<dbReference type="PANTHER" id="PTHR21597:SF0">
    <property type="entry name" value="THO COMPLEX SUBUNIT 2"/>
    <property type="match status" value="1"/>
</dbReference>
<evidence type="ECO:0000256" key="3">
    <source>
        <dbReference type="ARBA" id="ARBA00019596"/>
    </source>
</evidence>